<dbReference type="AlphaFoldDB" id="D1AT16"/>
<feature type="transmembrane region" description="Helical" evidence="6">
    <location>
        <begin position="109"/>
        <end position="127"/>
    </location>
</feature>
<proteinExistence type="predicted"/>
<dbReference type="STRING" id="574556.ACIS_01158"/>
<dbReference type="KEGG" id="acn:ACIS_01158"/>
<keyword evidence="4 6" id="KW-1133">Transmembrane helix</keyword>
<dbReference type="InterPro" id="IPR036259">
    <property type="entry name" value="MFS_trans_sf"/>
</dbReference>
<dbReference type="Gene3D" id="1.20.1250.20">
    <property type="entry name" value="MFS general substrate transporter like domains"/>
    <property type="match status" value="2"/>
</dbReference>
<dbReference type="Pfam" id="PF07690">
    <property type="entry name" value="MFS_1"/>
    <property type="match status" value="1"/>
</dbReference>
<feature type="transmembrane region" description="Helical" evidence="6">
    <location>
        <begin position="12"/>
        <end position="34"/>
    </location>
</feature>
<dbReference type="PANTHER" id="PTHR43124:SF3">
    <property type="entry name" value="CHLORAMPHENICOL EFFLUX PUMP RV0191"/>
    <property type="match status" value="1"/>
</dbReference>
<dbReference type="InterPro" id="IPR011701">
    <property type="entry name" value="MFS"/>
</dbReference>
<feature type="transmembrane region" description="Helical" evidence="6">
    <location>
        <begin position="41"/>
        <end position="57"/>
    </location>
</feature>
<dbReference type="GO" id="GO:0022857">
    <property type="term" value="F:transmembrane transporter activity"/>
    <property type="evidence" value="ECO:0007669"/>
    <property type="project" value="InterPro"/>
</dbReference>
<feature type="transmembrane region" description="Helical" evidence="6">
    <location>
        <begin position="163"/>
        <end position="182"/>
    </location>
</feature>
<dbReference type="EMBL" id="CP001759">
    <property type="protein sequence ID" value="ACZ49619.1"/>
    <property type="molecule type" value="Genomic_DNA"/>
</dbReference>
<keyword evidence="8" id="KW-1185">Reference proteome</keyword>
<sequence length="442" mass="47441">MRVASFRERILLYSVGFLVTIYLVLHCVSARVAVWSVDRRFFAWFSVAAFFALQYVLRVMPNTLSGEIMERFNVGAIALGQFSALYYAGYTIAHIPLGVLIDKYGPKKVVPACIALTFLGAAPMLFGSWKFVQIGRVLTGMSSVASAISIFKVSKMYFAGTKVARMISIAVVMGLLGAMYGGMPMLSLVEDFGWSKVFLAFIAGGCVLAVFAYFLFDDAGATESGSVYKQIRSVISNKRLIMINLLGGCMIGPLVGFADGWATAFLSEVCGVSHKASTTLPAALFAGGCIGSLVIGYMLEKSYNGWNIIIYCGLFTIAAFAAMLTGNCNNGVSAFILLLTVGICSAYQIVTTFKSIEYVDSGSVAMATAISNMVIMFFGYFFHTVISLVINAYWDGKVVSGQAVYGSETLVKAMLVIPAGVLIGTVGTAIMKHYSKDESPAS</sequence>
<dbReference type="Proteomes" id="UP000000630">
    <property type="component" value="Chromosome"/>
</dbReference>
<gene>
    <name evidence="7" type="ordered locus">ACIS_01158</name>
</gene>
<feature type="transmembrane region" description="Helical" evidence="6">
    <location>
        <begin position="365"/>
        <end position="390"/>
    </location>
</feature>
<dbReference type="PANTHER" id="PTHR43124">
    <property type="entry name" value="PURINE EFFLUX PUMP PBUE"/>
    <property type="match status" value="1"/>
</dbReference>
<dbReference type="SUPFAM" id="SSF103473">
    <property type="entry name" value="MFS general substrate transporter"/>
    <property type="match status" value="1"/>
</dbReference>
<feature type="transmembrane region" description="Helical" evidence="6">
    <location>
        <begin position="77"/>
        <end position="97"/>
    </location>
</feature>
<feature type="transmembrane region" description="Helical" evidence="6">
    <location>
        <begin position="306"/>
        <end position="326"/>
    </location>
</feature>
<keyword evidence="3 6" id="KW-0812">Transmembrane</keyword>
<protein>
    <submittedName>
        <fullName evidence="7">Putative transporter</fullName>
    </submittedName>
</protein>
<evidence type="ECO:0000256" key="6">
    <source>
        <dbReference type="SAM" id="Phobius"/>
    </source>
</evidence>
<dbReference type="HOGENOM" id="CLU_001265_62_2_5"/>
<reference evidence="7 8" key="1">
    <citation type="journal article" date="2010" name="J. Bacteriol.">
        <title>Complete genome sequence of Anaplasma marginale subsp. centrale.</title>
        <authorList>
            <person name="Herndon D.R."/>
            <person name="Palmer G.H."/>
            <person name="Shkap V."/>
            <person name="Knowles D.P. Jr."/>
            <person name="Brayton K.A."/>
        </authorList>
    </citation>
    <scope>NUCLEOTIDE SEQUENCE [LARGE SCALE GENOMIC DNA]</scope>
    <source>
        <strain evidence="7 8">Israel</strain>
    </source>
</reference>
<evidence type="ECO:0000256" key="3">
    <source>
        <dbReference type="ARBA" id="ARBA00022692"/>
    </source>
</evidence>
<accession>D1AT16</accession>
<organism evidence="7 8">
    <name type="scientific">Anaplasma centrale (strain Israel)</name>
    <name type="common">Anaplasma marginale subsp. centrale (strain Israel)</name>
    <dbReference type="NCBI Taxonomy" id="574556"/>
    <lineage>
        <taxon>Bacteria</taxon>
        <taxon>Pseudomonadati</taxon>
        <taxon>Pseudomonadota</taxon>
        <taxon>Alphaproteobacteria</taxon>
        <taxon>Rickettsiales</taxon>
        <taxon>Anaplasmataceae</taxon>
        <taxon>Anaplasma</taxon>
    </lineage>
</organism>
<evidence type="ECO:0000313" key="7">
    <source>
        <dbReference type="EMBL" id="ACZ49619.1"/>
    </source>
</evidence>
<feature type="transmembrane region" description="Helical" evidence="6">
    <location>
        <begin position="194"/>
        <end position="216"/>
    </location>
</feature>
<evidence type="ECO:0000256" key="5">
    <source>
        <dbReference type="ARBA" id="ARBA00023136"/>
    </source>
</evidence>
<keyword evidence="2" id="KW-1003">Cell membrane</keyword>
<feature type="transmembrane region" description="Helical" evidence="6">
    <location>
        <begin position="240"/>
        <end position="258"/>
    </location>
</feature>
<keyword evidence="5 6" id="KW-0472">Membrane</keyword>
<name>D1AT16_ANACI</name>
<evidence type="ECO:0000256" key="1">
    <source>
        <dbReference type="ARBA" id="ARBA00004429"/>
    </source>
</evidence>
<dbReference type="GO" id="GO:0005886">
    <property type="term" value="C:plasma membrane"/>
    <property type="evidence" value="ECO:0007669"/>
    <property type="project" value="UniProtKB-SubCell"/>
</dbReference>
<evidence type="ECO:0000256" key="4">
    <source>
        <dbReference type="ARBA" id="ARBA00022989"/>
    </source>
</evidence>
<feature type="transmembrane region" description="Helical" evidence="6">
    <location>
        <begin position="278"/>
        <end position="299"/>
    </location>
</feature>
<feature type="transmembrane region" description="Helical" evidence="6">
    <location>
        <begin position="410"/>
        <end position="430"/>
    </location>
</feature>
<evidence type="ECO:0000313" key="8">
    <source>
        <dbReference type="Proteomes" id="UP000000630"/>
    </source>
</evidence>
<comment type="subcellular location">
    <subcellularLocation>
        <location evidence="1">Cell inner membrane</location>
        <topology evidence="1">Multi-pass membrane protein</topology>
    </subcellularLocation>
</comment>
<evidence type="ECO:0000256" key="2">
    <source>
        <dbReference type="ARBA" id="ARBA00022475"/>
    </source>
</evidence>
<feature type="transmembrane region" description="Helical" evidence="6">
    <location>
        <begin position="332"/>
        <end position="353"/>
    </location>
</feature>
<dbReference type="eggNOG" id="COG2271">
    <property type="taxonomic scope" value="Bacteria"/>
</dbReference>
<dbReference type="InterPro" id="IPR050189">
    <property type="entry name" value="MFS_Efflux_Transporters"/>
</dbReference>